<gene>
    <name evidence="2" type="ORF">M9Y10_022346</name>
</gene>
<proteinExistence type="predicted"/>
<dbReference type="EMBL" id="JAPFFF010000003">
    <property type="protein sequence ID" value="KAK8893917.1"/>
    <property type="molecule type" value="Genomic_DNA"/>
</dbReference>
<comment type="caution">
    <text evidence="2">The sequence shown here is derived from an EMBL/GenBank/DDBJ whole genome shotgun (WGS) entry which is preliminary data.</text>
</comment>
<reference evidence="2 3" key="1">
    <citation type="submission" date="2024-04" db="EMBL/GenBank/DDBJ databases">
        <title>Tritrichomonas musculus Genome.</title>
        <authorList>
            <person name="Alves-Ferreira E."/>
            <person name="Grigg M."/>
            <person name="Lorenzi H."/>
            <person name="Galac M."/>
        </authorList>
    </citation>
    <scope>NUCLEOTIDE SEQUENCE [LARGE SCALE GENOMIC DNA]</scope>
    <source>
        <strain evidence="2 3">EAF2021</strain>
    </source>
</reference>
<protein>
    <recommendedName>
        <fullName evidence="1">Calcineurin-like phosphoesterase domain-containing protein</fullName>
    </recommendedName>
</protein>
<evidence type="ECO:0000313" key="3">
    <source>
        <dbReference type="Proteomes" id="UP001470230"/>
    </source>
</evidence>
<dbReference type="PANTHER" id="PTHR32440:SF0">
    <property type="entry name" value="PHOSPHATASE DCR2-RELATED"/>
    <property type="match status" value="1"/>
</dbReference>
<feature type="domain" description="Calcineurin-like phosphoesterase" evidence="1">
    <location>
        <begin position="26"/>
        <end position="181"/>
    </location>
</feature>
<dbReference type="Proteomes" id="UP001470230">
    <property type="component" value="Unassembled WGS sequence"/>
</dbReference>
<dbReference type="InterPro" id="IPR029052">
    <property type="entry name" value="Metallo-depent_PP-like"/>
</dbReference>
<dbReference type="PANTHER" id="PTHR32440">
    <property type="entry name" value="PHOSPHATASE DCR2-RELATED-RELATED"/>
    <property type="match status" value="1"/>
</dbReference>
<dbReference type="Gene3D" id="3.60.21.10">
    <property type="match status" value="1"/>
</dbReference>
<dbReference type="InterPro" id="IPR004843">
    <property type="entry name" value="Calcineurin-like_PHP"/>
</dbReference>
<evidence type="ECO:0000259" key="1">
    <source>
        <dbReference type="Pfam" id="PF00149"/>
    </source>
</evidence>
<dbReference type="SUPFAM" id="SSF56300">
    <property type="entry name" value="Metallo-dependent phosphatases"/>
    <property type="match status" value="1"/>
</dbReference>
<organism evidence="2 3">
    <name type="scientific">Tritrichomonas musculus</name>
    <dbReference type="NCBI Taxonomy" id="1915356"/>
    <lineage>
        <taxon>Eukaryota</taxon>
        <taxon>Metamonada</taxon>
        <taxon>Parabasalia</taxon>
        <taxon>Tritrichomonadida</taxon>
        <taxon>Tritrichomonadidae</taxon>
        <taxon>Tritrichomonas</taxon>
    </lineage>
</organism>
<accession>A0ABR2KS08</accession>
<dbReference type="Pfam" id="PF00149">
    <property type="entry name" value="Metallophos"/>
    <property type="match status" value="1"/>
</dbReference>
<keyword evidence="3" id="KW-1185">Reference proteome</keyword>
<name>A0ABR2KS08_9EUKA</name>
<evidence type="ECO:0000313" key="2">
    <source>
        <dbReference type="EMBL" id="KAK8893917.1"/>
    </source>
</evidence>
<sequence length="430" mass="49134">MESTSLPIENCYSTPHPLHFDKEGNFRILTLSDIHGETDQDIESTLFIQEIIQKTKPNLIVLLGDQISKIKNEGNNIQIAIANVMKPITESKIPFAVVFGNHDIDCGMTLEEQMEIYQSYPGCLARPNNIINQNLDSSKIQNDILFNYETENISVSGCGNYNLLIKDSKKEKFIFNLWFADSGSVDSIFIKPDQVEWYDKVYQKMLHEVNLYNEGSDTIPKQIHSLWFMHRSIDEIYNFFNTSDFPVNTTAVSKGYRFGSYLSLKTKKDNPKLRFEAGGLLLEGPDLPDFRENVSDLYNHWLRNGDVLGACFGHDHGNSFYGFTEDNIGLGFDSAAGFSHAYPFPGVERGARIFDINEKDTTRYCTQMIYCSEILKNKKIGILEKMITHGHYSEAIVFLKKALFPRFLQKIVGKKVLGFLKKSFCPEHMK</sequence>